<keyword evidence="1" id="KW-0812">Transmembrane</keyword>
<reference evidence="2" key="1">
    <citation type="submission" date="2014-11" db="EMBL/GenBank/DDBJ databases">
        <authorList>
            <person name="Amaro Gonzalez C."/>
        </authorList>
    </citation>
    <scope>NUCLEOTIDE SEQUENCE</scope>
</reference>
<sequence>MINLKLSQIKKKKPLLSQILWSLLCECLYIYIYI</sequence>
<reference evidence="2" key="2">
    <citation type="journal article" date="2015" name="Fish Shellfish Immunol.">
        <title>Early steps in the European eel (Anguilla anguilla)-Vibrio vulnificus interaction in the gills: Role of the RtxA13 toxin.</title>
        <authorList>
            <person name="Callol A."/>
            <person name="Pajuelo D."/>
            <person name="Ebbesson L."/>
            <person name="Teles M."/>
            <person name="MacKenzie S."/>
            <person name="Amaro C."/>
        </authorList>
    </citation>
    <scope>NUCLEOTIDE SEQUENCE</scope>
</reference>
<protein>
    <submittedName>
        <fullName evidence="2">Uncharacterized protein</fullName>
    </submittedName>
</protein>
<keyword evidence="1" id="KW-1133">Transmembrane helix</keyword>
<dbReference type="EMBL" id="GBXM01089751">
    <property type="protein sequence ID" value="JAH18826.1"/>
    <property type="molecule type" value="Transcribed_RNA"/>
</dbReference>
<dbReference type="EMBL" id="GBXM01098265">
    <property type="protein sequence ID" value="JAH10312.1"/>
    <property type="molecule type" value="Transcribed_RNA"/>
</dbReference>
<organism evidence="2">
    <name type="scientific">Anguilla anguilla</name>
    <name type="common">European freshwater eel</name>
    <name type="synonym">Muraena anguilla</name>
    <dbReference type="NCBI Taxonomy" id="7936"/>
    <lineage>
        <taxon>Eukaryota</taxon>
        <taxon>Metazoa</taxon>
        <taxon>Chordata</taxon>
        <taxon>Craniata</taxon>
        <taxon>Vertebrata</taxon>
        <taxon>Euteleostomi</taxon>
        <taxon>Actinopterygii</taxon>
        <taxon>Neopterygii</taxon>
        <taxon>Teleostei</taxon>
        <taxon>Anguilliformes</taxon>
        <taxon>Anguillidae</taxon>
        <taxon>Anguilla</taxon>
    </lineage>
</organism>
<keyword evidence="1" id="KW-0472">Membrane</keyword>
<accession>A0A0E9Q1E4</accession>
<name>A0A0E9Q1E4_ANGAN</name>
<proteinExistence type="predicted"/>
<evidence type="ECO:0000313" key="2">
    <source>
        <dbReference type="EMBL" id="JAH10312.1"/>
    </source>
</evidence>
<feature type="transmembrane region" description="Helical" evidence="1">
    <location>
        <begin position="15"/>
        <end position="33"/>
    </location>
</feature>
<evidence type="ECO:0000256" key="1">
    <source>
        <dbReference type="SAM" id="Phobius"/>
    </source>
</evidence>
<dbReference type="AlphaFoldDB" id="A0A0E9Q1E4"/>